<feature type="transmembrane region" description="Helical" evidence="10">
    <location>
        <begin position="227"/>
        <end position="256"/>
    </location>
</feature>
<dbReference type="Proteomes" id="UP000241209">
    <property type="component" value="Unassembled WGS sequence"/>
</dbReference>
<dbReference type="RefSeq" id="WP_107556696.1">
    <property type="nucleotide sequence ID" value="NZ_PZFG01000002.1"/>
</dbReference>
<dbReference type="PANTHER" id="PTHR30472:SF19">
    <property type="entry name" value="PETROBACTIN IMPORT SYSTEM PERMEASE PROTEIN YCLO"/>
    <property type="match status" value="1"/>
</dbReference>
<gene>
    <name evidence="11" type="ORF">BU072_02745</name>
</gene>
<feature type="transmembrane region" description="Helical" evidence="10">
    <location>
        <begin position="72"/>
        <end position="94"/>
    </location>
</feature>
<feature type="transmembrane region" description="Helical" evidence="10">
    <location>
        <begin position="182"/>
        <end position="200"/>
    </location>
</feature>
<proteinExistence type="inferred from homology"/>
<feature type="transmembrane region" description="Helical" evidence="10">
    <location>
        <begin position="12"/>
        <end position="30"/>
    </location>
</feature>
<keyword evidence="5" id="KW-0410">Iron transport</keyword>
<evidence type="ECO:0000256" key="9">
    <source>
        <dbReference type="ARBA" id="ARBA00023136"/>
    </source>
</evidence>
<comment type="caution">
    <text evidence="11">The sequence shown here is derived from an EMBL/GenBank/DDBJ whole genome shotgun (WGS) entry which is preliminary data.</text>
</comment>
<dbReference type="GO" id="GO:0033214">
    <property type="term" value="P:siderophore-iron import into cell"/>
    <property type="evidence" value="ECO:0007669"/>
    <property type="project" value="TreeGrafter"/>
</dbReference>
<keyword evidence="5" id="KW-0406">Ion transport</keyword>
<dbReference type="CDD" id="cd06550">
    <property type="entry name" value="TM_ABC_iron-siderophores_like"/>
    <property type="match status" value="1"/>
</dbReference>
<evidence type="ECO:0000256" key="8">
    <source>
        <dbReference type="ARBA" id="ARBA00023004"/>
    </source>
</evidence>
<feature type="transmembrane region" description="Helical" evidence="10">
    <location>
        <begin position="133"/>
        <end position="155"/>
    </location>
</feature>
<feature type="transmembrane region" description="Helical" evidence="10">
    <location>
        <begin position="46"/>
        <end position="66"/>
    </location>
</feature>
<dbReference type="OrthoDB" id="9796260at2"/>
<feature type="transmembrane region" description="Helical" evidence="10">
    <location>
        <begin position="106"/>
        <end position="127"/>
    </location>
</feature>
<dbReference type="Gene3D" id="1.10.3470.10">
    <property type="entry name" value="ABC transporter involved in vitamin B12 uptake, BtuC"/>
    <property type="match status" value="1"/>
</dbReference>
<keyword evidence="8" id="KW-0408">Iron</keyword>
<dbReference type="STRING" id="1167632.GCA_000286335_01114"/>
<name>A0A2T4PVX1_9STAP</name>
<dbReference type="PANTHER" id="PTHR30472">
    <property type="entry name" value="FERRIC ENTEROBACTIN TRANSPORT SYSTEM PERMEASE PROTEIN"/>
    <property type="match status" value="1"/>
</dbReference>
<evidence type="ECO:0000313" key="11">
    <source>
        <dbReference type="EMBL" id="PTI30629.1"/>
    </source>
</evidence>
<dbReference type="InterPro" id="IPR000522">
    <property type="entry name" value="ABC_transptr_permease_BtuC"/>
</dbReference>
<comment type="similarity">
    <text evidence="2">Belongs to the binding-protein-dependent transport system permease family. FecCD subfamily.</text>
</comment>
<reference evidence="11 12" key="1">
    <citation type="journal article" date="2016" name="Front. Microbiol.">
        <title>Comprehensive Phylogenetic Analysis of Bovine Non-aureus Staphylococci Species Based on Whole-Genome Sequencing.</title>
        <authorList>
            <person name="Naushad S."/>
            <person name="Barkema H.W."/>
            <person name="Luby C."/>
            <person name="Condas L.A."/>
            <person name="Nobrega D.B."/>
            <person name="Carson D.A."/>
            <person name="De Buck J."/>
        </authorList>
    </citation>
    <scope>NUCLEOTIDE SEQUENCE [LARGE SCALE GENOMIC DNA]</scope>
    <source>
        <strain evidence="11 12">SNUC 2204</strain>
    </source>
</reference>
<keyword evidence="6 10" id="KW-0812">Transmembrane</keyword>
<evidence type="ECO:0000256" key="1">
    <source>
        <dbReference type="ARBA" id="ARBA00004651"/>
    </source>
</evidence>
<accession>A0A2T4PVX1</accession>
<feature type="transmembrane region" description="Helical" evidence="10">
    <location>
        <begin position="268"/>
        <end position="286"/>
    </location>
</feature>
<evidence type="ECO:0000256" key="4">
    <source>
        <dbReference type="ARBA" id="ARBA00022475"/>
    </source>
</evidence>
<evidence type="ECO:0000256" key="10">
    <source>
        <dbReference type="SAM" id="Phobius"/>
    </source>
</evidence>
<sequence>MLNKLSPVHKLILLSVLTLLIAALYLFYNINPNILEYQLTGRVRKIIAMLLVGGSIAVSTVVFQTITNNRILTPSIIGLDAVYMFIKTSLIFVFGSTSTIVLNYQLNFIITLVGMILFSLFLFQILFRSKDQNVFFILLLGIVFGTFFSSLSSFIEMMIDPEEFLSIQSAMFASFSAINEKLLVISGTALLIMIVIAFKIKPYLDVLSLGRDHAINLGVNYMNVTRWLMVMVALLVTISTALVGPITFLGLLVVNLAHEFMKEFEHKYILPASILISWISLFLGQWVVEHIFEGNTEISIMINFIGGIYFIFLILKERNVA</sequence>
<dbReference type="SUPFAM" id="SSF81345">
    <property type="entry name" value="ABC transporter involved in vitamin B12 uptake, BtuC"/>
    <property type="match status" value="1"/>
</dbReference>
<organism evidence="11 12">
    <name type="scientific">Mammaliicoccus vitulinus</name>
    <dbReference type="NCBI Taxonomy" id="71237"/>
    <lineage>
        <taxon>Bacteria</taxon>
        <taxon>Bacillati</taxon>
        <taxon>Bacillota</taxon>
        <taxon>Bacilli</taxon>
        <taxon>Bacillales</taxon>
        <taxon>Staphylococcaceae</taxon>
        <taxon>Mammaliicoccus</taxon>
    </lineage>
</organism>
<evidence type="ECO:0000256" key="2">
    <source>
        <dbReference type="ARBA" id="ARBA00007935"/>
    </source>
</evidence>
<evidence type="ECO:0000256" key="5">
    <source>
        <dbReference type="ARBA" id="ARBA00022496"/>
    </source>
</evidence>
<dbReference type="GO" id="GO:0005886">
    <property type="term" value="C:plasma membrane"/>
    <property type="evidence" value="ECO:0007669"/>
    <property type="project" value="UniProtKB-SubCell"/>
</dbReference>
<evidence type="ECO:0000256" key="3">
    <source>
        <dbReference type="ARBA" id="ARBA00022448"/>
    </source>
</evidence>
<dbReference type="GO" id="GO:0022857">
    <property type="term" value="F:transmembrane transporter activity"/>
    <property type="evidence" value="ECO:0007669"/>
    <property type="project" value="InterPro"/>
</dbReference>
<keyword evidence="7 10" id="KW-1133">Transmembrane helix</keyword>
<keyword evidence="3" id="KW-0813">Transport</keyword>
<dbReference type="Pfam" id="PF01032">
    <property type="entry name" value="FecCD"/>
    <property type="match status" value="1"/>
</dbReference>
<dbReference type="InterPro" id="IPR037294">
    <property type="entry name" value="ABC_BtuC-like"/>
</dbReference>
<dbReference type="AlphaFoldDB" id="A0A2T4PVX1"/>
<dbReference type="EMBL" id="PZFK01000004">
    <property type="protein sequence ID" value="PTI30629.1"/>
    <property type="molecule type" value="Genomic_DNA"/>
</dbReference>
<keyword evidence="4" id="KW-1003">Cell membrane</keyword>
<protein>
    <submittedName>
        <fullName evidence="11">Iron ABC transporter permease</fullName>
    </submittedName>
</protein>
<evidence type="ECO:0000313" key="12">
    <source>
        <dbReference type="Proteomes" id="UP000241209"/>
    </source>
</evidence>
<dbReference type="FunFam" id="1.10.3470.10:FF:000004">
    <property type="entry name" value="Iron compound ABC transporter, permease"/>
    <property type="match status" value="1"/>
</dbReference>
<comment type="subcellular location">
    <subcellularLocation>
        <location evidence="1">Cell membrane</location>
        <topology evidence="1">Multi-pass membrane protein</topology>
    </subcellularLocation>
</comment>
<evidence type="ECO:0000256" key="6">
    <source>
        <dbReference type="ARBA" id="ARBA00022692"/>
    </source>
</evidence>
<keyword evidence="9 10" id="KW-0472">Membrane</keyword>
<feature type="transmembrane region" description="Helical" evidence="10">
    <location>
        <begin position="298"/>
        <end position="315"/>
    </location>
</feature>
<evidence type="ECO:0000256" key="7">
    <source>
        <dbReference type="ARBA" id="ARBA00022989"/>
    </source>
</evidence>